<dbReference type="PANTHER" id="PTHR42076:SF1">
    <property type="entry name" value="CYANOVIRIN-N DOMAIN-CONTAINING PROTEIN"/>
    <property type="match status" value="1"/>
</dbReference>
<proteinExistence type="predicted"/>
<dbReference type="InterPro" id="IPR036673">
    <property type="entry name" value="Cyanovirin-N_sf"/>
</dbReference>
<dbReference type="PANTHER" id="PTHR42076">
    <property type="entry name" value="CYANOVIRIN-N HOMOLOG"/>
    <property type="match status" value="1"/>
</dbReference>
<reference evidence="2 3" key="1">
    <citation type="journal article" date="2008" name="Nature">
        <title>The genome of Laccaria bicolor provides insights into mycorrhizal symbiosis.</title>
        <authorList>
            <person name="Martin F."/>
            <person name="Aerts A."/>
            <person name="Ahren D."/>
            <person name="Brun A."/>
            <person name="Danchin E.G.J."/>
            <person name="Duchaussoy F."/>
            <person name="Gibon J."/>
            <person name="Kohler A."/>
            <person name="Lindquist E."/>
            <person name="Pereda V."/>
            <person name="Salamov A."/>
            <person name="Shapiro H.J."/>
            <person name="Wuyts J."/>
            <person name="Blaudez D."/>
            <person name="Buee M."/>
            <person name="Brokstein P."/>
            <person name="Canbaeck B."/>
            <person name="Cohen D."/>
            <person name="Courty P.E."/>
            <person name="Coutinho P.M."/>
            <person name="Delaruelle C."/>
            <person name="Detter J.C."/>
            <person name="Deveau A."/>
            <person name="DiFazio S."/>
            <person name="Duplessis S."/>
            <person name="Fraissinet-Tachet L."/>
            <person name="Lucic E."/>
            <person name="Frey-Klett P."/>
            <person name="Fourrey C."/>
            <person name="Feussner I."/>
            <person name="Gay G."/>
            <person name="Grimwood J."/>
            <person name="Hoegger P.J."/>
            <person name="Jain P."/>
            <person name="Kilaru S."/>
            <person name="Labbe J."/>
            <person name="Lin Y.C."/>
            <person name="Legue V."/>
            <person name="Le Tacon F."/>
            <person name="Marmeisse R."/>
            <person name="Melayah D."/>
            <person name="Montanini B."/>
            <person name="Muratet M."/>
            <person name="Nehls U."/>
            <person name="Niculita-Hirzel H."/>
            <person name="Oudot-Le Secq M.P."/>
            <person name="Peter M."/>
            <person name="Quesneville H."/>
            <person name="Rajashekar B."/>
            <person name="Reich M."/>
            <person name="Rouhier N."/>
            <person name="Schmutz J."/>
            <person name="Yin T."/>
            <person name="Chalot M."/>
            <person name="Henrissat B."/>
            <person name="Kuees U."/>
            <person name="Lucas S."/>
            <person name="Van de Peer Y."/>
            <person name="Podila G.K."/>
            <person name="Polle A."/>
            <person name="Pukkila P.J."/>
            <person name="Richardson P.M."/>
            <person name="Rouze P."/>
            <person name="Sanders I.R."/>
            <person name="Stajich J.E."/>
            <person name="Tunlid A."/>
            <person name="Tuskan G."/>
            <person name="Grigoriev I.V."/>
        </authorList>
    </citation>
    <scope>NUCLEOTIDE SEQUENCE [LARGE SCALE GENOMIC DNA]</scope>
    <source>
        <strain evidence="3">S238N-H82 / ATCC MYA-4686</strain>
    </source>
</reference>
<dbReference type="Pfam" id="PF08881">
    <property type="entry name" value="CVNH"/>
    <property type="match status" value="2"/>
</dbReference>
<feature type="domain" description="Cyanovirin-N" evidence="1">
    <location>
        <begin position="2"/>
        <end position="122"/>
    </location>
</feature>
<evidence type="ECO:0000259" key="1">
    <source>
        <dbReference type="SMART" id="SM01111"/>
    </source>
</evidence>
<organism evidence="3">
    <name type="scientific">Laccaria bicolor (strain S238N-H82 / ATCC MYA-4686)</name>
    <name type="common">Bicoloured deceiver</name>
    <name type="synonym">Laccaria laccata var. bicolor</name>
    <dbReference type="NCBI Taxonomy" id="486041"/>
    <lineage>
        <taxon>Eukaryota</taxon>
        <taxon>Fungi</taxon>
        <taxon>Dikarya</taxon>
        <taxon>Basidiomycota</taxon>
        <taxon>Agaricomycotina</taxon>
        <taxon>Agaricomycetes</taxon>
        <taxon>Agaricomycetidae</taxon>
        <taxon>Agaricales</taxon>
        <taxon>Agaricineae</taxon>
        <taxon>Hydnangiaceae</taxon>
        <taxon>Laccaria</taxon>
    </lineage>
</organism>
<protein>
    <submittedName>
        <fullName evidence="2">Predicted protein</fullName>
    </submittedName>
</protein>
<dbReference type="OrthoDB" id="3056812at2759"/>
<dbReference type="Proteomes" id="UP000001194">
    <property type="component" value="Unassembled WGS sequence"/>
</dbReference>
<evidence type="ECO:0000313" key="2">
    <source>
        <dbReference type="EMBL" id="EDR07381.1"/>
    </source>
</evidence>
<name>B0DCY3_LACBS</name>
<evidence type="ECO:0000313" key="3">
    <source>
        <dbReference type="Proteomes" id="UP000001194"/>
    </source>
</evidence>
<accession>B0DCY3</accession>
<dbReference type="SUPFAM" id="SSF51322">
    <property type="entry name" value="Cyanovirin-N"/>
    <property type="match status" value="2"/>
</dbReference>
<dbReference type="Gene3D" id="2.30.60.10">
    <property type="entry name" value="Cyanovirin-N"/>
    <property type="match status" value="2"/>
</dbReference>
<gene>
    <name evidence="2" type="ORF">LACBIDRAFT_327824</name>
</gene>
<keyword evidence="3" id="KW-1185">Reference proteome</keyword>
<dbReference type="SMART" id="SM01111">
    <property type="entry name" value="CVNH"/>
    <property type="match status" value="1"/>
</dbReference>
<dbReference type="HOGENOM" id="CLU_1543704_0_0_1"/>
<dbReference type="InParanoid" id="B0DCY3"/>
<dbReference type="RefSeq" id="XP_001881773.1">
    <property type="nucleotide sequence ID" value="XM_001881738.1"/>
</dbReference>
<dbReference type="GeneID" id="6077374"/>
<sequence length="180" mass="19350">MSFQSTSNNISLDGSVLKASCLQDDGSTYTDSSIDLNDYIGIINGDFNATFELNLYVVNNNGSLGFNQPTIEINSNTSVVPSSFSIKGGILSGLAYGIDGHLHTTTINLDNWLGNKDGKFKYCGTNWSATATNVMVYNDQGVAVVLKADLTKEDGTVNQGVVYSLDNPFINYRGSFATRS</sequence>
<dbReference type="EMBL" id="DS547104">
    <property type="protein sequence ID" value="EDR07381.1"/>
    <property type="molecule type" value="Genomic_DNA"/>
</dbReference>
<dbReference type="AlphaFoldDB" id="B0DCY3"/>
<dbReference type="KEGG" id="lbc:LACBIDRAFT_327824"/>
<dbReference type="InterPro" id="IPR011058">
    <property type="entry name" value="Cyanovirin-N"/>
</dbReference>